<dbReference type="Proteomes" id="UP000297258">
    <property type="component" value="Unassembled WGS sequence"/>
</dbReference>
<protein>
    <submittedName>
        <fullName evidence="2">Uncharacterized protein</fullName>
    </submittedName>
</protein>
<dbReference type="EMBL" id="SPUM01000109">
    <property type="protein sequence ID" value="TFW30557.1"/>
    <property type="molecule type" value="Genomic_DNA"/>
</dbReference>
<evidence type="ECO:0000313" key="3">
    <source>
        <dbReference type="Proteomes" id="UP000297258"/>
    </source>
</evidence>
<dbReference type="EMBL" id="SPUM01000109">
    <property type="protein sequence ID" value="TFW30524.1"/>
    <property type="molecule type" value="Genomic_DNA"/>
</dbReference>
<keyword evidence="3" id="KW-1185">Reference proteome</keyword>
<reference evidence="2 3" key="1">
    <citation type="submission" date="2019-03" db="EMBL/GenBank/DDBJ databases">
        <title>Draft genome of Massilia hortus sp. nov., a novel bacterial species of the Oxalobacteraceae family.</title>
        <authorList>
            <person name="Peta V."/>
            <person name="Raths R."/>
            <person name="Bucking H."/>
        </authorList>
    </citation>
    <scope>NUCLEOTIDE SEQUENCE [LARGE SCALE GENOMIC DNA]</scope>
    <source>
        <strain evidence="2 3">ONC3</strain>
    </source>
</reference>
<dbReference type="AlphaFoldDB" id="A0A4Y9SYD0"/>
<proteinExistence type="predicted"/>
<name>A0A4Y9SYD0_9BURK</name>
<gene>
    <name evidence="1" type="ORF">E4O92_16555</name>
    <name evidence="2" type="ORF">E4O92_16730</name>
</gene>
<dbReference type="OrthoDB" id="8564334at2"/>
<comment type="caution">
    <text evidence="2">The sequence shown here is derived from an EMBL/GenBank/DDBJ whole genome shotgun (WGS) entry which is preliminary data.</text>
</comment>
<evidence type="ECO:0000313" key="2">
    <source>
        <dbReference type="EMBL" id="TFW30557.1"/>
    </source>
</evidence>
<evidence type="ECO:0000313" key="1">
    <source>
        <dbReference type="EMBL" id="TFW30524.1"/>
    </source>
</evidence>
<accession>A0A4Y9SYD0</accession>
<sequence length="73" mass="8364">MTYEEYLDEVTTLIFEKYGVAEAAAVKLVVNAQDEEFFVKHDEDKKLRTIDQAHKDAKTIYEAAQSGKQKPAR</sequence>
<organism evidence="2 3">
    <name type="scientific">Massilia horti</name>
    <dbReference type="NCBI Taxonomy" id="2562153"/>
    <lineage>
        <taxon>Bacteria</taxon>
        <taxon>Pseudomonadati</taxon>
        <taxon>Pseudomonadota</taxon>
        <taxon>Betaproteobacteria</taxon>
        <taxon>Burkholderiales</taxon>
        <taxon>Oxalobacteraceae</taxon>
        <taxon>Telluria group</taxon>
        <taxon>Massilia</taxon>
    </lineage>
</organism>
<dbReference type="RefSeq" id="WP_135190843.1">
    <property type="nucleotide sequence ID" value="NZ_SPUM01000109.1"/>
</dbReference>